<evidence type="ECO:0008006" key="3">
    <source>
        <dbReference type="Google" id="ProtNLM"/>
    </source>
</evidence>
<evidence type="ECO:0000313" key="2">
    <source>
        <dbReference type="Proteomes" id="UP001597145"/>
    </source>
</evidence>
<accession>A0ABW4FTB3</accession>
<comment type="caution">
    <text evidence="1">The sequence shown here is derived from an EMBL/GenBank/DDBJ whole genome shotgun (WGS) entry which is preliminary data.</text>
</comment>
<organism evidence="1 2">
    <name type="scientific">Pseudonocardia aurantiaca</name>
    <dbReference type="NCBI Taxonomy" id="75290"/>
    <lineage>
        <taxon>Bacteria</taxon>
        <taxon>Bacillati</taxon>
        <taxon>Actinomycetota</taxon>
        <taxon>Actinomycetes</taxon>
        <taxon>Pseudonocardiales</taxon>
        <taxon>Pseudonocardiaceae</taxon>
        <taxon>Pseudonocardia</taxon>
    </lineage>
</organism>
<evidence type="ECO:0000313" key="1">
    <source>
        <dbReference type="EMBL" id="MFD1533353.1"/>
    </source>
</evidence>
<name>A0ABW4FTB3_9PSEU</name>
<dbReference type="RefSeq" id="WP_379659953.1">
    <property type="nucleotide sequence ID" value="NZ_JBHUCP010000025.1"/>
</dbReference>
<reference evidence="2" key="1">
    <citation type="journal article" date="2019" name="Int. J. Syst. Evol. Microbiol.">
        <title>The Global Catalogue of Microorganisms (GCM) 10K type strain sequencing project: providing services to taxonomists for standard genome sequencing and annotation.</title>
        <authorList>
            <consortium name="The Broad Institute Genomics Platform"/>
            <consortium name="The Broad Institute Genome Sequencing Center for Infectious Disease"/>
            <person name="Wu L."/>
            <person name="Ma J."/>
        </authorList>
    </citation>
    <scope>NUCLEOTIDE SEQUENCE [LARGE SCALE GENOMIC DNA]</scope>
    <source>
        <strain evidence="2">JCM 12165</strain>
    </source>
</reference>
<dbReference type="Proteomes" id="UP001597145">
    <property type="component" value="Unassembled WGS sequence"/>
</dbReference>
<gene>
    <name evidence="1" type="ORF">ACFSCY_28410</name>
</gene>
<protein>
    <recommendedName>
        <fullName evidence="3">DUF2283 domain-containing protein</fullName>
    </recommendedName>
</protein>
<keyword evidence="2" id="KW-1185">Reference proteome</keyword>
<proteinExistence type="predicted"/>
<sequence>MRLTYDSELDEARLHLAGGIVDDSELLVVGPQLTPTADRLLLAYDTADYLVYVDVEGADRVLRAETLAAAL</sequence>
<dbReference type="EMBL" id="JBHUCP010000025">
    <property type="protein sequence ID" value="MFD1533353.1"/>
    <property type="molecule type" value="Genomic_DNA"/>
</dbReference>